<dbReference type="GO" id="GO:0015031">
    <property type="term" value="P:protein transport"/>
    <property type="evidence" value="ECO:0007669"/>
    <property type="project" value="UniProtKB-KW"/>
</dbReference>
<keyword evidence="5" id="KW-1133">Transmembrane helix</keyword>
<evidence type="ECO:0000256" key="6">
    <source>
        <dbReference type="ARBA" id="ARBA00023136"/>
    </source>
</evidence>
<sequence>MKLRRKTKFAAEVATSSLNDIMFFLLLFFLIISTVANPNVIKLMLPKAASTQQLSKKQVTLSVDENKQYFIDKKPVDPANLETELKTMMAGIAEPTVVVRFDKTLTVQDLVDVLQTGAKLNIKMVMATSK</sequence>
<keyword evidence="6" id="KW-0472">Membrane</keyword>
<accession>A0A1I1PW29</accession>
<dbReference type="PANTHER" id="PTHR30558">
    <property type="entry name" value="EXBD MEMBRANE COMPONENT OF PMF-DRIVEN MACROMOLECULE IMPORT SYSTEM"/>
    <property type="match status" value="1"/>
</dbReference>
<evidence type="ECO:0000256" key="3">
    <source>
        <dbReference type="ARBA" id="ARBA00022475"/>
    </source>
</evidence>
<dbReference type="Proteomes" id="UP000198598">
    <property type="component" value="Unassembled WGS sequence"/>
</dbReference>
<keyword evidence="7" id="KW-0653">Protein transport</keyword>
<evidence type="ECO:0000256" key="1">
    <source>
        <dbReference type="ARBA" id="ARBA00004162"/>
    </source>
</evidence>
<organism evidence="8 9">
    <name type="scientific">Spirosoma endophyticum</name>
    <dbReference type="NCBI Taxonomy" id="662367"/>
    <lineage>
        <taxon>Bacteria</taxon>
        <taxon>Pseudomonadati</taxon>
        <taxon>Bacteroidota</taxon>
        <taxon>Cytophagia</taxon>
        <taxon>Cytophagales</taxon>
        <taxon>Cytophagaceae</taxon>
        <taxon>Spirosoma</taxon>
    </lineage>
</organism>
<name>A0A1I1PW29_9BACT</name>
<keyword evidence="3" id="KW-1003">Cell membrane</keyword>
<keyword evidence="9" id="KW-1185">Reference proteome</keyword>
<dbReference type="GO" id="GO:0005886">
    <property type="term" value="C:plasma membrane"/>
    <property type="evidence" value="ECO:0007669"/>
    <property type="project" value="UniProtKB-SubCell"/>
</dbReference>
<reference evidence="8 9" key="1">
    <citation type="submission" date="2016-10" db="EMBL/GenBank/DDBJ databases">
        <authorList>
            <person name="de Groot N.N."/>
        </authorList>
    </citation>
    <scope>NUCLEOTIDE SEQUENCE [LARGE SCALE GENOMIC DNA]</scope>
    <source>
        <strain evidence="8 9">DSM 26130</strain>
    </source>
</reference>
<evidence type="ECO:0000313" key="9">
    <source>
        <dbReference type="Proteomes" id="UP000198598"/>
    </source>
</evidence>
<gene>
    <name evidence="8" type="ORF">SAMN05216167_103470</name>
</gene>
<dbReference type="OrthoDB" id="1375727at2"/>
<dbReference type="Pfam" id="PF02472">
    <property type="entry name" value="ExbD"/>
    <property type="match status" value="1"/>
</dbReference>
<dbReference type="InterPro" id="IPR003400">
    <property type="entry name" value="ExbD"/>
</dbReference>
<comment type="subcellular location">
    <subcellularLocation>
        <location evidence="1">Cell membrane</location>
        <topology evidence="1">Single-pass membrane protein</topology>
    </subcellularLocation>
    <subcellularLocation>
        <location evidence="7">Cell membrane</location>
        <topology evidence="7">Single-pass type II membrane protein</topology>
    </subcellularLocation>
</comment>
<comment type="similarity">
    <text evidence="2 7">Belongs to the ExbD/TolR family.</text>
</comment>
<evidence type="ECO:0000256" key="4">
    <source>
        <dbReference type="ARBA" id="ARBA00022692"/>
    </source>
</evidence>
<dbReference type="GO" id="GO:0022857">
    <property type="term" value="F:transmembrane transporter activity"/>
    <property type="evidence" value="ECO:0007669"/>
    <property type="project" value="InterPro"/>
</dbReference>
<proteinExistence type="inferred from homology"/>
<dbReference type="EMBL" id="FOLQ01000003">
    <property type="protein sequence ID" value="SFD14114.1"/>
    <property type="molecule type" value="Genomic_DNA"/>
</dbReference>
<dbReference type="AlphaFoldDB" id="A0A1I1PW29"/>
<evidence type="ECO:0000313" key="8">
    <source>
        <dbReference type="EMBL" id="SFD14114.1"/>
    </source>
</evidence>
<dbReference type="STRING" id="662367.SAMN05216167_103470"/>
<dbReference type="Gene3D" id="3.30.420.270">
    <property type="match status" value="1"/>
</dbReference>
<dbReference type="RefSeq" id="WP_093826004.1">
    <property type="nucleotide sequence ID" value="NZ_FOLQ01000003.1"/>
</dbReference>
<evidence type="ECO:0000256" key="7">
    <source>
        <dbReference type="RuleBase" id="RU003879"/>
    </source>
</evidence>
<keyword evidence="7" id="KW-0813">Transport</keyword>
<evidence type="ECO:0000256" key="2">
    <source>
        <dbReference type="ARBA" id="ARBA00005811"/>
    </source>
</evidence>
<dbReference type="PANTHER" id="PTHR30558:SF3">
    <property type="entry name" value="BIOPOLYMER TRANSPORT PROTEIN EXBD-RELATED"/>
    <property type="match status" value="1"/>
</dbReference>
<keyword evidence="4 7" id="KW-0812">Transmembrane</keyword>
<evidence type="ECO:0000256" key="5">
    <source>
        <dbReference type="ARBA" id="ARBA00022989"/>
    </source>
</evidence>
<protein>
    <submittedName>
        <fullName evidence="8">Biopolymer transport protein ExbD</fullName>
    </submittedName>
</protein>